<dbReference type="AlphaFoldDB" id="A0AAD5DAZ0"/>
<keyword evidence="3" id="KW-1185">Reference proteome</keyword>
<gene>
    <name evidence="2" type="ORF">M8C21_022847</name>
</gene>
<protein>
    <submittedName>
        <fullName evidence="2">Uncharacterized protein</fullName>
    </submittedName>
</protein>
<proteinExistence type="predicted"/>
<evidence type="ECO:0000313" key="2">
    <source>
        <dbReference type="EMBL" id="KAI7757293.1"/>
    </source>
</evidence>
<comment type="caution">
    <text evidence="2">The sequence shown here is derived from an EMBL/GenBank/DDBJ whole genome shotgun (WGS) entry which is preliminary data.</text>
</comment>
<dbReference type="EMBL" id="JAMZMK010000139">
    <property type="protein sequence ID" value="KAI7757293.1"/>
    <property type="molecule type" value="Genomic_DNA"/>
</dbReference>
<accession>A0AAD5DAZ0</accession>
<evidence type="ECO:0000313" key="3">
    <source>
        <dbReference type="Proteomes" id="UP001206925"/>
    </source>
</evidence>
<reference evidence="2" key="1">
    <citation type="submission" date="2022-06" db="EMBL/GenBank/DDBJ databases">
        <title>Uncovering the hologenomic basis of an extraordinary plant invasion.</title>
        <authorList>
            <person name="Bieker V.C."/>
            <person name="Martin M.D."/>
            <person name="Gilbert T."/>
            <person name="Hodgins K."/>
            <person name="Battlay P."/>
            <person name="Petersen B."/>
            <person name="Wilson J."/>
        </authorList>
    </citation>
    <scope>NUCLEOTIDE SEQUENCE</scope>
    <source>
        <strain evidence="2">AA19_3_7</strain>
        <tissue evidence="2">Leaf</tissue>
    </source>
</reference>
<feature type="compositionally biased region" description="Acidic residues" evidence="1">
    <location>
        <begin position="34"/>
        <end position="46"/>
    </location>
</feature>
<sequence>MDRLGGGSNSSGGAVFDASQYAFFGNEVLEEIELGGLEEEEDEGDDLPAAKLEDDDYLLEREELSGLEVS</sequence>
<dbReference type="Proteomes" id="UP001206925">
    <property type="component" value="Unassembled WGS sequence"/>
</dbReference>
<feature type="region of interest" description="Disordered" evidence="1">
    <location>
        <begin position="34"/>
        <end position="53"/>
    </location>
</feature>
<organism evidence="2 3">
    <name type="scientific">Ambrosia artemisiifolia</name>
    <name type="common">Common ragweed</name>
    <dbReference type="NCBI Taxonomy" id="4212"/>
    <lineage>
        <taxon>Eukaryota</taxon>
        <taxon>Viridiplantae</taxon>
        <taxon>Streptophyta</taxon>
        <taxon>Embryophyta</taxon>
        <taxon>Tracheophyta</taxon>
        <taxon>Spermatophyta</taxon>
        <taxon>Magnoliopsida</taxon>
        <taxon>eudicotyledons</taxon>
        <taxon>Gunneridae</taxon>
        <taxon>Pentapetalae</taxon>
        <taxon>asterids</taxon>
        <taxon>campanulids</taxon>
        <taxon>Asterales</taxon>
        <taxon>Asteraceae</taxon>
        <taxon>Asteroideae</taxon>
        <taxon>Heliantheae alliance</taxon>
        <taxon>Heliantheae</taxon>
        <taxon>Ambrosia</taxon>
    </lineage>
</organism>
<evidence type="ECO:0000256" key="1">
    <source>
        <dbReference type="SAM" id="MobiDB-lite"/>
    </source>
</evidence>
<name>A0AAD5DAZ0_AMBAR</name>